<feature type="compositionally biased region" description="Low complexity" evidence="6">
    <location>
        <begin position="293"/>
        <end position="304"/>
    </location>
</feature>
<reference evidence="9 10" key="1">
    <citation type="journal article" date="2024" name="J. Plant Pathol.">
        <title>Sequence and assembly of the genome of Seiridium unicorne, isolate CBS 538.82, causal agent of cypress canker disease.</title>
        <authorList>
            <person name="Scali E."/>
            <person name="Rocca G.D."/>
            <person name="Danti R."/>
            <person name="Garbelotto M."/>
            <person name="Barberini S."/>
            <person name="Baroncelli R."/>
            <person name="Emiliani G."/>
        </authorList>
    </citation>
    <scope>NUCLEOTIDE SEQUENCE [LARGE SCALE GENOMIC DNA]</scope>
    <source>
        <strain evidence="9 10">BM-138-508</strain>
    </source>
</reference>
<keyword evidence="2 7" id="KW-0812">Transmembrane</keyword>
<feature type="transmembrane region" description="Helical" evidence="7">
    <location>
        <begin position="12"/>
        <end position="32"/>
    </location>
</feature>
<proteinExistence type="inferred from homology"/>
<evidence type="ECO:0000256" key="4">
    <source>
        <dbReference type="ARBA" id="ARBA00023136"/>
    </source>
</evidence>
<evidence type="ECO:0000259" key="8">
    <source>
        <dbReference type="Pfam" id="PF20684"/>
    </source>
</evidence>
<evidence type="ECO:0000256" key="3">
    <source>
        <dbReference type="ARBA" id="ARBA00022989"/>
    </source>
</evidence>
<dbReference type="PANTHER" id="PTHR33048:SF96">
    <property type="entry name" value="INTEGRAL MEMBRANE PROTEIN"/>
    <property type="match status" value="1"/>
</dbReference>
<feature type="transmembrane region" description="Helical" evidence="7">
    <location>
        <begin position="123"/>
        <end position="152"/>
    </location>
</feature>
<comment type="similarity">
    <text evidence="5">Belongs to the SAT4 family.</text>
</comment>
<keyword evidence="4 7" id="KW-0472">Membrane</keyword>
<organism evidence="9 10">
    <name type="scientific">Seiridium unicorne</name>
    <dbReference type="NCBI Taxonomy" id="138068"/>
    <lineage>
        <taxon>Eukaryota</taxon>
        <taxon>Fungi</taxon>
        <taxon>Dikarya</taxon>
        <taxon>Ascomycota</taxon>
        <taxon>Pezizomycotina</taxon>
        <taxon>Sordariomycetes</taxon>
        <taxon>Xylariomycetidae</taxon>
        <taxon>Amphisphaeriales</taxon>
        <taxon>Sporocadaceae</taxon>
        <taxon>Seiridium</taxon>
    </lineage>
</organism>
<dbReference type="Pfam" id="PF20684">
    <property type="entry name" value="Fung_rhodopsin"/>
    <property type="match status" value="1"/>
</dbReference>
<accession>A0ABR2VEM7</accession>
<comment type="caution">
    <text evidence="9">The sequence shown here is derived from an EMBL/GenBank/DDBJ whole genome shotgun (WGS) entry which is preliminary data.</text>
</comment>
<evidence type="ECO:0000313" key="9">
    <source>
        <dbReference type="EMBL" id="KAK9425226.1"/>
    </source>
</evidence>
<dbReference type="InterPro" id="IPR052337">
    <property type="entry name" value="SAT4-like"/>
</dbReference>
<evidence type="ECO:0000256" key="1">
    <source>
        <dbReference type="ARBA" id="ARBA00004141"/>
    </source>
</evidence>
<comment type="subcellular location">
    <subcellularLocation>
        <location evidence="1">Membrane</location>
        <topology evidence="1">Multi-pass membrane protein</topology>
    </subcellularLocation>
</comment>
<feature type="domain" description="Rhodopsin" evidence="8">
    <location>
        <begin position="28"/>
        <end position="270"/>
    </location>
</feature>
<feature type="transmembrane region" description="Helical" evidence="7">
    <location>
        <begin position="204"/>
        <end position="225"/>
    </location>
</feature>
<name>A0ABR2VEM7_9PEZI</name>
<dbReference type="Proteomes" id="UP001408356">
    <property type="component" value="Unassembled WGS sequence"/>
</dbReference>
<dbReference type="PANTHER" id="PTHR33048">
    <property type="entry name" value="PTH11-LIKE INTEGRAL MEMBRANE PROTEIN (AFU_ORTHOLOGUE AFUA_5G11245)"/>
    <property type="match status" value="1"/>
</dbReference>
<dbReference type="InterPro" id="IPR049326">
    <property type="entry name" value="Rhodopsin_dom_fungi"/>
</dbReference>
<keyword evidence="10" id="KW-1185">Reference proteome</keyword>
<dbReference type="EMBL" id="JARVKF010000023">
    <property type="protein sequence ID" value="KAK9425226.1"/>
    <property type="molecule type" value="Genomic_DNA"/>
</dbReference>
<feature type="transmembrane region" description="Helical" evidence="7">
    <location>
        <begin position="172"/>
        <end position="192"/>
    </location>
</feature>
<feature type="transmembrane region" description="Helical" evidence="7">
    <location>
        <begin position="44"/>
        <end position="66"/>
    </location>
</feature>
<gene>
    <name evidence="9" type="ORF">SUNI508_13209</name>
</gene>
<keyword evidence="3 7" id="KW-1133">Transmembrane helix</keyword>
<evidence type="ECO:0000256" key="2">
    <source>
        <dbReference type="ARBA" id="ARBA00022692"/>
    </source>
</evidence>
<feature type="compositionally biased region" description="Basic and acidic residues" evidence="6">
    <location>
        <begin position="333"/>
        <end position="351"/>
    </location>
</feature>
<feature type="region of interest" description="Disordered" evidence="6">
    <location>
        <begin position="281"/>
        <end position="351"/>
    </location>
</feature>
<evidence type="ECO:0000256" key="6">
    <source>
        <dbReference type="SAM" id="MobiDB-lite"/>
    </source>
</evidence>
<evidence type="ECO:0000313" key="10">
    <source>
        <dbReference type="Proteomes" id="UP001408356"/>
    </source>
</evidence>
<feature type="transmembrane region" description="Helical" evidence="7">
    <location>
        <begin position="92"/>
        <end position="111"/>
    </location>
</feature>
<evidence type="ECO:0000256" key="5">
    <source>
        <dbReference type="ARBA" id="ARBA00038359"/>
    </source>
</evidence>
<protein>
    <recommendedName>
        <fullName evidence="8">Rhodopsin domain-containing protein</fullName>
    </recommendedName>
</protein>
<evidence type="ECO:0000256" key="7">
    <source>
        <dbReference type="SAM" id="Phobius"/>
    </source>
</evidence>
<sequence length="351" mass="38692">MSTTENRGPAVAGVAWTFFILAFATVVLRFYVRLGVIRAFGTDDWFMLLAMISFTLHTSFCLAGVAHGTGRHASDLAPADISAALRDWWFCYLWYCTTMIFSKTSIAFFLFRLTPLKPQRMTIYAALGISIFISTGFFFIAMFQCWPVSFFWTRVPGTGSCIPIDIIISVTYVYSAFAIITDFTFTILPIWLVKDLQLDKRTKFALIPILSLAALASCAVAVATLEMTCELSLTSDDAGATTDIAIWSQIEQGLATTAGSLPALQPLFRKALHRLGFTSSGSRAPSALPGMDSKSWNSKNKQSSRGTKTTIRGLSSSNFTRMDDGDSTVELNSFDHHEQPDSSHSKSEEMI</sequence>
<feature type="compositionally biased region" description="Polar residues" evidence="6">
    <location>
        <begin position="305"/>
        <end position="320"/>
    </location>
</feature>